<dbReference type="PANTHER" id="PTHR13774">
    <property type="entry name" value="PHENAZINE BIOSYNTHESIS PROTEIN"/>
    <property type="match status" value="1"/>
</dbReference>
<accession>A0A6G6SI48</accession>
<evidence type="ECO:0000313" key="5">
    <source>
        <dbReference type="Proteomes" id="UP000503287"/>
    </source>
</evidence>
<gene>
    <name evidence="4" type="ORF">GTH24_09995</name>
</gene>
<sequence>MQKSATLTTEHKIKVYLVNAFTRNNSGGNPAGVVLNPPNLSDKQKIEIARLVGFSETAFVYTGKETDFKVDFFTPEGEVDFCGHATLAVFFTLASLNFIESGSYTQKTKAGILSVAVSSQSIVMEQTRPVMRQGPNIDVVAIALGIHRDVIEKTGLPITIISTGLHDIIVPVQPGSLDTLQPNFDVIADLSREFDTIGFHVFELSQDIAITAHCRNFAPLYGINEESATGSSSGALGCYLVNYVFPNETHFLLEQGRAMECSSLLEVTINSYAQEILGVSVGGQAAIFGEKTIRL</sequence>
<feature type="active site" evidence="3">
    <location>
        <position position="56"/>
    </location>
</feature>
<dbReference type="GO" id="GO:0016853">
    <property type="term" value="F:isomerase activity"/>
    <property type="evidence" value="ECO:0007669"/>
    <property type="project" value="UniProtKB-KW"/>
</dbReference>
<dbReference type="AlphaFoldDB" id="A0A6G6SI48"/>
<comment type="similarity">
    <text evidence="1">Belongs to the PhzF family.</text>
</comment>
<dbReference type="InterPro" id="IPR003719">
    <property type="entry name" value="Phenazine_PhzF-like"/>
</dbReference>
<evidence type="ECO:0000256" key="2">
    <source>
        <dbReference type="ARBA" id="ARBA00023235"/>
    </source>
</evidence>
<reference evidence="4 5" key="1">
    <citation type="submission" date="2020-01" db="EMBL/GenBank/DDBJ databases">
        <title>The genomic epidemiology of tigecycline resistance gene tet(X) variants in a swine farm in China.</title>
        <authorList>
            <person name="Peng K."/>
            <person name="Li R."/>
        </authorList>
    </citation>
    <scope>NUCLEOTIDE SEQUENCE [LARGE SCALE GENOMIC DNA]</scope>
    <source>
        <strain evidence="4 5">ZN3</strain>
    </source>
</reference>
<dbReference type="Pfam" id="PF02567">
    <property type="entry name" value="PhzC-PhzF"/>
    <property type="match status" value="1"/>
</dbReference>
<evidence type="ECO:0000256" key="3">
    <source>
        <dbReference type="PIRSR" id="PIRSR016184-1"/>
    </source>
</evidence>
<dbReference type="Gene3D" id="3.10.310.10">
    <property type="entry name" value="Diaminopimelate Epimerase, Chain A, domain 1"/>
    <property type="match status" value="2"/>
</dbReference>
<dbReference type="PIRSF" id="PIRSF016184">
    <property type="entry name" value="PhzC_PhzF"/>
    <property type="match status" value="1"/>
</dbReference>
<dbReference type="EMBL" id="CP047344">
    <property type="protein sequence ID" value="QIF94205.1"/>
    <property type="molecule type" value="Genomic_DNA"/>
</dbReference>
<dbReference type="NCBIfam" id="TIGR00654">
    <property type="entry name" value="PhzF_family"/>
    <property type="match status" value="1"/>
</dbReference>
<evidence type="ECO:0000313" key="4">
    <source>
        <dbReference type="EMBL" id="QIF94205.1"/>
    </source>
</evidence>
<dbReference type="PANTHER" id="PTHR13774:SF39">
    <property type="entry name" value="BIOSYNTHESIS PROTEIN, PUTATIVE-RELATED"/>
    <property type="match status" value="1"/>
</dbReference>
<name>A0A6G6SI48_PROVU</name>
<organism evidence="4 5">
    <name type="scientific">Proteus vulgaris</name>
    <dbReference type="NCBI Taxonomy" id="585"/>
    <lineage>
        <taxon>Bacteria</taxon>
        <taxon>Pseudomonadati</taxon>
        <taxon>Pseudomonadota</taxon>
        <taxon>Gammaproteobacteria</taxon>
        <taxon>Enterobacterales</taxon>
        <taxon>Morganellaceae</taxon>
        <taxon>Proteus</taxon>
    </lineage>
</organism>
<evidence type="ECO:0000256" key="1">
    <source>
        <dbReference type="ARBA" id="ARBA00008270"/>
    </source>
</evidence>
<keyword evidence="2 4" id="KW-0413">Isomerase</keyword>
<dbReference type="RefSeq" id="WP_072068189.1">
    <property type="nucleotide sequence ID" value="NZ_CP047344.1"/>
</dbReference>
<proteinExistence type="inferred from homology"/>
<dbReference type="SUPFAM" id="SSF54506">
    <property type="entry name" value="Diaminopimelate epimerase-like"/>
    <property type="match status" value="1"/>
</dbReference>
<dbReference type="Proteomes" id="UP000503287">
    <property type="component" value="Chromosome"/>
</dbReference>
<dbReference type="GO" id="GO:0005737">
    <property type="term" value="C:cytoplasm"/>
    <property type="evidence" value="ECO:0007669"/>
    <property type="project" value="TreeGrafter"/>
</dbReference>
<protein>
    <submittedName>
        <fullName evidence="4">PhzF family phenazine biosynthesis isomerase</fullName>
    </submittedName>
</protein>
<keyword evidence="5" id="KW-1185">Reference proteome</keyword>